<proteinExistence type="predicted"/>
<organism evidence="3 4">
    <name type="scientific">Agromyces terreus</name>
    <dbReference type="NCBI Taxonomy" id="424795"/>
    <lineage>
        <taxon>Bacteria</taxon>
        <taxon>Bacillati</taxon>
        <taxon>Actinomycetota</taxon>
        <taxon>Actinomycetes</taxon>
        <taxon>Micrococcales</taxon>
        <taxon>Microbacteriaceae</taxon>
        <taxon>Agromyces</taxon>
    </lineage>
</organism>
<evidence type="ECO:0000313" key="3">
    <source>
        <dbReference type="EMBL" id="MCP2372409.1"/>
    </source>
</evidence>
<keyword evidence="2" id="KW-0812">Transmembrane</keyword>
<sequence>MSADLIAGFATLAFVGLLVGTSLLGGRGLGLEQRAGLLERRDPGTAEALRRAQSITDLSSWSVFGDEGYHSAVCTPSRVSWMDMARVRASGSDVRVEPPEEALPPMPATVLALVEGSHLAPRSRTRHPSPSPDPRRVPSEAAEHDGAAHEVGAANSAGHHATASG</sequence>
<dbReference type="Proteomes" id="UP001139722">
    <property type="component" value="Unassembled WGS sequence"/>
</dbReference>
<evidence type="ECO:0000313" key="4">
    <source>
        <dbReference type="Proteomes" id="UP001139722"/>
    </source>
</evidence>
<gene>
    <name evidence="3" type="ORF">BJ978_003085</name>
</gene>
<feature type="transmembrane region" description="Helical" evidence="2">
    <location>
        <begin position="6"/>
        <end position="24"/>
    </location>
</feature>
<dbReference type="OrthoDB" id="5004725at2"/>
<feature type="compositionally biased region" description="Basic and acidic residues" evidence="1">
    <location>
        <begin position="133"/>
        <end position="148"/>
    </location>
</feature>
<keyword evidence="2" id="KW-1133">Transmembrane helix</keyword>
<keyword evidence="4" id="KW-1185">Reference proteome</keyword>
<dbReference type="EMBL" id="JAMZDY010000001">
    <property type="protein sequence ID" value="MCP2372409.1"/>
    <property type="molecule type" value="Genomic_DNA"/>
</dbReference>
<dbReference type="AlphaFoldDB" id="A0A9X2H9D4"/>
<name>A0A9X2H9D4_9MICO</name>
<evidence type="ECO:0000256" key="2">
    <source>
        <dbReference type="SAM" id="Phobius"/>
    </source>
</evidence>
<comment type="caution">
    <text evidence="3">The sequence shown here is derived from an EMBL/GenBank/DDBJ whole genome shotgun (WGS) entry which is preliminary data.</text>
</comment>
<protein>
    <submittedName>
        <fullName evidence="3">Uncharacterized protein</fullName>
    </submittedName>
</protein>
<feature type="region of interest" description="Disordered" evidence="1">
    <location>
        <begin position="118"/>
        <end position="165"/>
    </location>
</feature>
<dbReference type="RefSeq" id="WP_156997506.1">
    <property type="nucleotide sequence ID" value="NZ_BAAANU010000001.1"/>
</dbReference>
<accession>A0A9X2H9D4</accession>
<evidence type="ECO:0000256" key="1">
    <source>
        <dbReference type="SAM" id="MobiDB-lite"/>
    </source>
</evidence>
<keyword evidence="2" id="KW-0472">Membrane</keyword>
<reference evidence="3" key="1">
    <citation type="submission" date="2022-06" db="EMBL/GenBank/DDBJ databases">
        <title>Sequencing the genomes of 1000 actinobacteria strains.</title>
        <authorList>
            <person name="Klenk H.-P."/>
        </authorList>
    </citation>
    <scope>NUCLEOTIDE SEQUENCE</scope>
    <source>
        <strain evidence="3">DSM 22016</strain>
    </source>
</reference>